<feature type="domain" description="DNA methylase N-4/N-6" evidence="4">
    <location>
        <begin position="91"/>
        <end position="155"/>
    </location>
</feature>
<evidence type="ECO:0000256" key="2">
    <source>
        <dbReference type="ARBA" id="ARBA00022679"/>
    </source>
</evidence>
<dbReference type="GO" id="GO:0009307">
    <property type="term" value="P:DNA restriction-modification system"/>
    <property type="evidence" value="ECO:0007669"/>
    <property type="project" value="UniProtKB-KW"/>
</dbReference>
<dbReference type="Gene3D" id="3.40.50.150">
    <property type="entry name" value="Vaccinia Virus protein VP39"/>
    <property type="match status" value="2"/>
</dbReference>
<comment type="caution">
    <text evidence="5">The sequence shown here is derived from an EMBL/GenBank/DDBJ whole genome shotgun (WGS) entry which is preliminary data.</text>
</comment>
<proteinExistence type="predicted"/>
<evidence type="ECO:0000313" key="6">
    <source>
        <dbReference type="Proteomes" id="UP000283745"/>
    </source>
</evidence>
<gene>
    <name evidence="5" type="ORF">DW740_17030</name>
</gene>
<dbReference type="GO" id="GO:0003677">
    <property type="term" value="F:DNA binding"/>
    <property type="evidence" value="ECO:0007669"/>
    <property type="project" value="InterPro"/>
</dbReference>
<evidence type="ECO:0000256" key="1">
    <source>
        <dbReference type="ARBA" id="ARBA00022603"/>
    </source>
</evidence>
<keyword evidence="2" id="KW-0808">Transferase</keyword>
<keyword evidence="1 5" id="KW-0489">Methyltransferase</keyword>
<dbReference type="SUPFAM" id="SSF53335">
    <property type="entry name" value="S-adenosyl-L-methionine-dependent methyltransferases"/>
    <property type="match status" value="2"/>
</dbReference>
<accession>A0A414J021</accession>
<dbReference type="GO" id="GO:0008170">
    <property type="term" value="F:N-methyltransferase activity"/>
    <property type="evidence" value="ECO:0007669"/>
    <property type="project" value="InterPro"/>
</dbReference>
<dbReference type="Proteomes" id="UP000283745">
    <property type="component" value="Unassembled WGS sequence"/>
</dbReference>
<dbReference type="InterPro" id="IPR002941">
    <property type="entry name" value="DNA_methylase_N4/N6"/>
</dbReference>
<keyword evidence="3" id="KW-0680">Restriction system</keyword>
<dbReference type="GO" id="GO:0032259">
    <property type="term" value="P:methylation"/>
    <property type="evidence" value="ECO:0007669"/>
    <property type="project" value="UniProtKB-KW"/>
</dbReference>
<dbReference type="AlphaFoldDB" id="A0A414J021"/>
<protein>
    <submittedName>
        <fullName evidence="5">DNA methylase</fullName>
    </submittedName>
</protein>
<dbReference type="EMBL" id="QSKF01000022">
    <property type="protein sequence ID" value="RHE36487.1"/>
    <property type="molecule type" value="Genomic_DNA"/>
</dbReference>
<dbReference type="InterPro" id="IPR029063">
    <property type="entry name" value="SAM-dependent_MTases_sf"/>
</dbReference>
<dbReference type="Pfam" id="PF01555">
    <property type="entry name" value="N6_N4_Mtase"/>
    <property type="match status" value="1"/>
</dbReference>
<reference evidence="5 6" key="1">
    <citation type="submission" date="2018-08" db="EMBL/GenBank/DDBJ databases">
        <title>A genome reference for cultivated species of the human gut microbiota.</title>
        <authorList>
            <person name="Zou Y."/>
            <person name="Xue W."/>
            <person name="Luo G."/>
        </authorList>
    </citation>
    <scope>NUCLEOTIDE SEQUENCE [LARGE SCALE GENOMIC DNA]</scope>
    <source>
        <strain evidence="5 6">AM28-23</strain>
    </source>
</reference>
<sequence length="499" mass="58114">MKVKLYKFPYKYMEYENVMLDHIIQLAFSDGDIKKTKYYYEINIADELEPEFFEDIPYIYRYEIEGQEYLTRQAKLELSRPNFCEKRQGTRYSTHGLHEYKGKYNPQVVQGVIKYMNIKKDAYIMDPFCGSGTTMVECTHNDYRSLGTDINPMAVFISNTKIQCLALDTQYVKTLIDELISSAPFTMPNEEPDSEGYARLEYLKRWIPEETLSVLEGINIRIQDERPEVKRFIQLTLSDLIRDYSNQEPSDLRIRKRISPFPEIGILEAWKNNADKYLSSIEGAQRIKRYDKDLGKAILCDIRGDISSVKNEKFDAMVTSPPYATALPYIDTQRISLVWLGLCHPDEIMRLESSLIGSREFYSNEKKKWQEELKTNREKLPKEIDELIDSLTGDLQPTDGFRKQAVPVLLYRYFVDMKKMFHNTYNLMKTGGKYGLIVGNNKTTIGGSRRVIDTPYLLSLIAEECGWVVEELLVLQTYKRYGINSKNAINSETLIILKK</sequence>
<organism evidence="5 6">
    <name type="scientific">Blautia obeum</name>
    <dbReference type="NCBI Taxonomy" id="40520"/>
    <lineage>
        <taxon>Bacteria</taxon>
        <taxon>Bacillati</taxon>
        <taxon>Bacillota</taxon>
        <taxon>Clostridia</taxon>
        <taxon>Lachnospirales</taxon>
        <taxon>Lachnospiraceae</taxon>
        <taxon>Blautia</taxon>
    </lineage>
</organism>
<name>A0A414J021_9FIRM</name>
<evidence type="ECO:0000313" key="5">
    <source>
        <dbReference type="EMBL" id="RHE36487.1"/>
    </source>
</evidence>
<evidence type="ECO:0000259" key="4">
    <source>
        <dbReference type="Pfam" id="PF01555"/>
    </source>
</evidence>
<evidence type="ECO:0000256" key="3">
    <source>
        <dbReference type="ARBA" id="ARBA00022747"/>
    </source>
</evidence>
<dbReference type="RefSeq" id="WP_118049787.1">
    <property type="nucleotide sequence ID" value="NZ_CABJFK010000022.1"/>
</dbReference>